<organism evidence="1 2">
    <name type="scientific">Microbispora catharanthi</name>
    <dbReference type="NCBI Taxonomy" id="1712871"/>
    <lineage>
        <taxon>Bacteria</taxon>
        <taxon>Bacillati</taxon>
        <taxon>Actinomycetota</taxon>
        <taxon>Actinomycetes</taxon>
        <taxon>Streptosporangiales</taxon>
        <taxon>Streptosporangiaceae</taxon>
        <taxon>Microbispora</taxon>
    </lineage>
</organism>
<comment type="caution">
    <text evidence="1">The sequence shown here is derived from an EMBL/GenBank/DDBJ whole genome shotgun (WGS) entry which is preliminary data.</text>
</comment>
<evidence type="ECO:0000313" key="2">
    <source>
        <dbReference type="Proteomes" id="UP000313066"/>
    </source>
</evidence>
<evidence type="ECO:0000313" key="1">
    <source>
        <dbReference type="EMBL" id="KAB8173044.1"/>
    </source>
</evidence>
<reference evidence="1 2" key="1">
    <citation type="submission" date="2019-10" db="EMBL/GenBank/DDBJ databases">
        <title>Nonomuraea sp. nov., isolated from Phyllanthus amarus.</title>
        <authorList>
            <person name="Klykleung N."/>
            <person name="Tanasupawat S."/>
        </authorList>
    </citation>
    <scope>NUCLEOTIDE SEQUENCE [LARGE SCALE GENOMIC DNA]</scope>
    <source>
        <strain evidence="1 2">CR1-09</strain>
    </source>
</reference>
<gene>
    <name evidence="1" type="ORF">FH610_041850</name>
</gene>
<sequence length="72" mass="8217">MITSRRPRLRPAEPADHDRIVVVDDWWEQPIRSGPPRLFPDHFHRTSLVAEDGDRLAGWLPPRRKTGAASPG</sequence>
<name>A0A5N6AWS5_9ACTN</name>
<dbReference type="Proteomes" id="UP000313066">
    <property type="component" value="Unassembled WGS sequence"/>
</dbReference>
<accession>A0A5N6AWS5</accession>
<keyword evidence="2" id="KW-1185">Reference proteome</keyword>
<protein>
    <submittedName>
        <fullName evidence="1">Uncharacterized protein</fullName>
    </submittedName>
</protein>
<proteinExistence type="predicted"/>
<dbReference type="EMBL" id="VDMA02000046">
    <property type="protein sequence ID" value="KAB8173044.1"/>
    <property type="molecule type" value="Genomic_DNA"/>
</dbReference>
<dbReference type="AlphaFoldDB" id="A0A5N6AWS5"/>